<feature type="compositionally biased region" description="Basic and acidic residues" evidence="16">
    <location>
        <begin position="33"/>
        <end position="51"/>
    </location>
</feature>
<dbReference type="Proteomes" id="UP000290289">
    <property type="component" value="Chromosome 2"/>
</dbReference>
<evidence type="ECO:0000256" key="10">
    <source>
        <dbReference type="ARBA" id="ARBA00022786"/>
    </source>
</evidence>
<evidence type="ECO:0000256" key="8">
    <source>
        <dbReference type="ARBA" id="ARBA00022729"/>
    </source>
</evidence>
<feature type="compositionally biased region" description="Low complexity" evidence="16">
    <location>
        <begin position="1301"/>
        <end position="1316"/>
    </location>
</feature>
<evidence type="ECO:0000256" key="13">
    <source>
        <dbReference type="ARBA" id="ARBA00023136"/>
    </source>
</evidence>
<evidence type="ECO:0000256" key="5">
    <source>
        <dbReference type="ARBA" id="ARBA00022679"/>
    </source>
</evidence>
<feature type="region of interest" description="Disordered" evidence="16">
    <location>
        <begin position="254"/>
        <end position="273"/>
    </location>
</feature>
<dbReference type="EC" id="2.3.2.27" evidence="4"/>
<keyword evidence="13 17" id="KW-0472">Membrane</keyword>
<feature type="region of interest" description="Disordered" evidence="16">
    <location>
        <begin position="360"/>
        <end position="399"/>
    </location>
</feature>
<keyword evidence="8" id="KW-0732">Signal</keyword>
<dbReference type="SMART" id="SM00184">
    <property type="entry name" value="RING"/>
    <property type="match status" value="2"/>
</dbReference>
<dbReference type="SUPFAM" id="SSF57850">
    <property type="entry name" value="RING/U-box"/>
    <property type="match status" value="2"/>
</dbReference>
<evidence type="ECO:0000256" key="11">
    <source>
        <dbReference type="ARBA" id="ARBA00022833"/>
    </source>
</evidence>
<keyword evidence="20" id="KW-1185">Reference proteome</keyword>
<evidence type="ECO:0000256" key="2">
    <source>
        <dbReference type="ARBA" id="ARBA00004167"/>
    </source>
</evidence>
<feature type="compositionally biased region" description="Polar residues" evidence="16">
    <location>
        <begin position="1289"/>
        <end position="1300"/>
    </location>
</feature>
<feature type="region of interest" description="Disordered" evidence="16">
    <location>
        <begin position="1"/>
        <end position="198"/>
    </location>
</feature>
<comment type="similarity">
    <text evidence="14">Belongs to the RING-type zinc finger family. ATL subfamily.</text>
</comment>
<evidence type="ECO:0000256" key="3">
    <source>
        <dbReference type="ARBA" id="ARBA00004906"/>
    </source>
</evidence>
<evidence type="ECO:0000256" key="12">
    <source>
        <dbReference type="ARBA" id="ARBA00022989"/>
    </source>
</evidence>
<comment type="caution">
    <text evidence="19">The sequence shown here is derived from an EMBL/GenBank/DDBJ whole genome shotgun (WGS) entry which is preliminary data.</text>
</comment>
<keyword evidence="5" id="KW-0808">Transferase</keyword>
<evidence type="ECO:0000259" key="18">
    <source>
        <dbReference type="PROSITE" id="PS50089"/>
    </source>
</evidence>
<feature type="compositionally biased region" description="Polar residues" evidence="16">
    <location>
        <begin position="150"/>
        <end position="161"/>
    </location>
</feature>
<keyword evidence="10" id="KW-0833">Ubl conjugation pathway</keyword>
<feature type="domain" description="RING-type" evidence="18">
    <location>
        <begin position="621"/>
        <end position="663"/>
    </location>
</feature>
<dbReference type="CDD" id="cd16461">
    <property type="entry name" value="RING-H2_EL5-like"/>
    <property type="match status" value="2"/>
</dbReference>
<dbReference type="GO" id="GO:0016020">
    <property type="term" value="C:membrane"/>
    <property type="evidence" value="ECO:0007669"/>
    <property type="project" value="UniProtKB-SubCell"/>
</dbReference>
<dbReference type="GO" id="GO:0061630">
    <property type="term" value="F:ubiquitin protein ligase activity"/>
    <property type="evidence" value="ECO:0007669"/>
    <property type="project" value="UniProtKB-EC"/>
</dbReference>
<evidence type="ECO:0000256" key="16">
    <source>
        <dbReference type="SAM" id="MobiDB-lite"/>
    </source>
</evidence>
<feature type="transmembrane region" description="Helical" evidence="17">
    <location>
        <begin position="545"/>
        <end position="566"/>
    </location>
</feature>
<evidence type="ECO:0000256" key="6">
    <source>
        <dbReference type="ARBA" id="ARBA00022692"/>
    </source>
</evidence>
<dbReference type="GO" id="GO:0008270">
    <property type="term" value="F:zinc ion binding"/>
    <property type="evidence" value="ECO:0007669"/>
    <property type="project" value="UniProtKB-KW"/>
</dbReference>
<accession>A0A498KCQ3</accession>
<evidence type="ECO:0000313" key="19">
    <source>
        <dbReference type="EMBL" id="RXI05949.1"/>
    </source>
</evidence>
<reference evidence="19 20" key="1">
    <citation type="submission" date="2018-10" db="EMBL/GenBank/DDBJ databases">
        <title>A high-quality apple genome assembly.</title>
        <authorList>
            <person name="Hu J."/>
        </authorList>
    </citation>
    <scope>NUCLEOTIDE SEQUENCE [LARGE SCALE GENOMIC DNA]</scope>
    <source>
        <strain evidence="20">cv. HFTH1</strain>
        <tissue evidence="19">Young leaf</tissue>
    </source>
</reference>
<sequence length="1385" mass="155630">MEDDNGLELSLGLSFGGSSAKAKGKNGASPNARAEEGDRSNKLVDHFKDFLHGGAQKQESSSSSQRSDSVKPKENFFNDLSKASVDADASMNLNGRGVWGANNNKSDETEEEKQTEAANKRKNLFDEMNHQKKHEREAHYSDMHAKTKASHISVTEDGSTAENEDVADSEVEGSSSVPNSQHVEGAKRFVGSGDSSDAQKEVRRFADSKVVDLNGLEGFNISSENEYKLGNMAYGSPFSVQSVKMMNMPYSLPTKESNSVGATTTSGHPMHGKMQAMPTVTGERTGTQPVNPKNLPVMFGYSPVQLPMFDKDNAWGAIPHAQQFHPAYAGRNPPNSAMMHVASYNSSDIAQYDGRMLERARGDSKKNVTEEDASSQAEEDTKISSANLRMKEVPDRPTAEDLSLDFSSIKPGIAADIKFEGSGSSPNLPWVSTKGQGPNGKTISGVTYRYSANQIRIVCACHGLHMSPEEFVRHASEEPSDPESGTVITFFSSSQFSLNCCNQELQQSTNTLQMENSWIKSQYFEAQPTGIEYSTDEQLNFQPSVALVIGVLAIFFLLTFVLLVYVKFCHRSAYVVGNNHLRSTGLVTASARFSGIDKTVIEALPFFKFSSLKGSKEGLECAVCLSKFEDIEILRLLPKCKHAFHISCIDYWLEKHSSCPLCRHRVSSEDLTSITYSNSMRWINQSERRQDSNIELFVQREEDHSGSSRFSVGSSFRKVENVIDDELLIQEVADVTEEGQKVLHKHKHKIVVSDLEFKNRWSNVSSADLLFLNSEMLNTRSSDRFSFRDLNDEQFSPTKATGNQEIVKIREEKEMKRLFEDKFSTMSKHSSALVPSASVSIETSDHASSSVNQGEKRSMSEITGLSRFGNLGSKNRTRELSLLENNAKEERMRRLWLPIARRTVHWHIPPFPSQKFSKARNENFNLCNFTRRANDCISLMFLFSFAECFEKMIKMSGFQDFNLPMFHSSLFVLLLNSVVFHVESQAPDVSSDEGNKYQSGVHMVIGVLSIMFSITFVLLVYAKYCYRRVPARQNSLLETGLITSSSRFSGIDKTLIEVLPFFRFSSLKGSKEGLECAVCLSKFEDIEILRLLPKCKHAFHISCIDNWLEKHSSCPLCRHRVSSEDLTFDTLSNSMRVLSNNQSEHRQDSSIDLFVRREEDRHSSSRFSVGRSFRKSKRVVEKEDELLIKEEASCSDVTKEDDKILHKHKHKILFSALEFNNRWSNLSPSDLMFLNSEMLNTVSSNRFSPTRLNDEQFLTAKATGNEEIMKIREEMEMKRLFENKVSTMNKNSSATNSIVPSTSDSTATSAHASSSTNLGEKRSMSEITALSRFGNLGSKNRAREPSLLENNAKEERMRRLWMPIARRTVQSFANREKRCPRPLDV</sequence>
<evidence type="ECO:0000256" key="4">
    <source>
        <dbReference type="ARBA" id="ARBA00012483"/>
    </source>
</evidence>
<dbReference type="Gene3D" id="3.30.40.10">
    <property type="entry name" value="Zinc/RING finger domain, C3HC4 (zinc finger)"/>
    <property type="match status" value="2"/>
</dbReference>
<dbReference type="PROSITE" id="PS50089">
    <property type="entry name" value="ZF_RING_2"/>
    <property type="match status" value="2"/>
</dbReference>
<feature type="transmembrane region" description="Helical" evidence="17">
    <location>
        <begin position="961"/>
        <end position="980"/>
    </location>
</feature>
<evidence type="ECO:0000256" key="7">
    <source>
        <dbReference type="ARBA" id="ARBA00022723"/>
    </source>
</evidence>
<comment type="pathway">
    <text evidence="3">Protein modification; protein ubiquitination.</text>
</comment>
<feature type="compositionally biased region" description="Basic and acidic residues" evidence="16">
    <location>
        <begin position="389"/>
        <end position="399"/>
    </location>
</feature>
<keyword evidence="7" id="KW-0479">Metal-binding</keyword>
<feature type="domain" description="RING-type" evidence="18">
    <location>
        <begin position="1076"/>
        <end position="1118"/>
    </location>
</feature>
<gene>
    <name evidence="19" type="ORF">DVH24_017991</name>
</gene>
<dbReference type="FunFam" id="3.30.40.10:FF:000285">
    <property type="entry name" value="RING-H2 finger protein ATL43"/>
    <property type="match status" value="2"/>
</dbReference>
<evidence type="ECO:0000256" key="1">
    <source>
        <dbReference type="ARBA" id="ARBA00000900"/>
    </source>
</evidence>
<evidence type="ECO:0000256" key="9">
    <source>
        <dbReference type="ARBA" id="ARBA00022771"/>
    </source>
</evidence>
<feature type="region of interest" description="Disordered" evidence="16">
    <location>
        <begin position="1289"/>
        <end position="1323"/>
    </location>
</feature>
<feature type="compositionally biased region" description="Basic and acidic residues" evidence="16">
    <location>
        <begin position="112"/>
        <end position="145"/>
    </location>
</feature>
<feature type="compositionally biased region" description="Basic and acidic residues" evidence="16">
    <location>
        <begin position="360"/>
        <end position="369"/>
    </location>
</feature>
<feature type="compositionally biased region" description="Polar residues" evidence="16">
    <location>
        <begin position="254"/>
        <end position="267"/>
    </location>
</feature>
<dbReference type="PANTHER" id="PTHR46539:SF1">
    <property type="entry name" value="E3 UBIQUITIN-PROTEIN LIGASE ATL42"/>
    <property type="match status" value="1"/>
</dbReference>
<comment type="catalytic activity">
    <reaction evidence="1">
        <text>S-ubiquitinyl-[E2 ubiquitin-conjugating enzyme]-L-cysteine + [acceptor protein]-L-lysine = [E2 ubiquitin-conjugating enzyme]-L-cysteine + N(6)-ubiquitinyl-[acceptor protein]-L-lysine.</text>
        <dbReference type="EC" id="2.3.2.27"/>
    </reaction>
</comment>
<dbReference type="Pfam" id="PF13639">
    <property type="entry name" value="zf-RING_2"/>
    <property type="match status" value="2"/>
</dbReference>
<organism evidence="19 20">
    <name type="scientific">Malus domestica</name>
    <name type="common">Apple</name>
    <name type="synonym">Pyrus malus</name>
    <dbReference type="NCBI Taxonomy" id="3750"/>
    <lineage>
        <taxon>Eukaryota</taxon>
        <taxon>Viridiplantae</taxon>
        <taxon>Streptophyta</taxon>
        <taxon>Embryophyta</taxon>
        <taxon>Tracheophyta</taxon>
        <taxon>Spermatophyta</taxon>
        <taxon>Magnoliopsida</taxon>
        <taxon>eudicotyledons</taxon>
        <taxon>Gunneridae</taxon>
        <taxon>Pentapetalae</taxon>
        <taxon>rosids</taxon>
        <taxon>fabids</taxon>
        <taxon>Rosales</taxon>
        <taxon>Rosaceae</taxon>
        <taxon>Amygdaloideae</taxon>
        <taxon>Maleae</taxon>
        <taxon>Malus</taxon>
    </lineage>
</organism>
<protein>
    <recommendedName>
        <fullName evidence="4">RING-type E3 ubiquitin transferase</fullName>
        <ecNumber evidence="4">2.3.2.27</ecNumber>
    </recommendedName>
</protein>
<keyword evidence="11" id="KW-0862">Zinc</keyword>
<keyword evidence="12 17" id="KW-1133">Transmembrane helix</keyword>
<feature type="compositionally biased region" description="Polar residues" evidence="16">
    <location>
        <begin position="172"/>
        <end position="182"/>
    </location>
</feature>
<feature type="compositionally biased region" description="Acidic residues" evidence="16">
    <location>
        <begin position="162"/>
        <end position="171"/>
    </location>
</feature>
<keyword evidence="6 17" id="KW-0812">Transmembrane</keyword>
<dbReference type="PANTHER" id="PTHR46539">
    <property type="entry name" value="E3 UBIQUITIN-PROTEIN LIGASE ATL42"/>
    <property type="match status" value="1"/>
</dbReference>
<proteinExistence type="inferred from homology"/>
<comment type="subcellular location">
    <subcellularLocation>
        <location evidence="2">Membrane</location>
        <topology evidence="2">Single-pass membrane protein</topology>
    </subcellularLocation>
</comment>
<name>A0A498KCQ3_MALDO</name>
<feature type="compositionally biased region" description="Low complexity" evidence="16">
    <location>
        <begin position="9"/>
        <end position="29"/>
    </location>
</feature>
<keyword evidence="9 15" id="KW-0863">Zinc-finger</keyword>
<evidence type="ECO:0000256" key="15">
    <source>
        <dbReference type="PROSITE-ProRule" id="PRU00175"/>
    </source>
</evidence>
<evidence type="ECO:0000313" key="20">
    <source>
        <dbReference type="Proteomes" id="UP000290289"/>
    </source>
</evidence>
<evidence type="ECO:0000256" key="17">
    <source>
        <dbReference type="SAM" id="Phobius"/>
    </source>
</evidence>
<feature type="transmembrane region" description="Helical" evidence="17">
    <location>
        <begin position="1000"/>
        <end position="1022"/>
    </location>
</feature>
<dbReference type="InterPro" id="IPR001841">
    <property type="entry name" value="Znf_RING"/>
</dbReference>
<dbReference type="InterPro" id="IPR013083">
    <property type="entry name" value="Znf_RING/FYVE/PHD"/>
</dbReference>
<evidence type="ECO:0000256" key="14">
    <source>
        <dbReference type="ARBA" id="ARBA00024209"/>
    </source>
</evidence>
<dbReference type="EMBL" id="RDQH01000328">
    <property type="protein sequence ID" value="RXI05949.1"/>
    <property type="molecule type" value="Genomic_DNA"/>
</dbReference>